<dbReference type="PANTHER" id="PTHR20883:SF48">
    <property type="entry name" value="ECTOINE DIOXYGENASE"/>
    <property type="match status" value="1"/>
</dbReference>
<keyword evidence="2" id="KW-0223">Dioxygenase</keyword>
<comment type="cofactor">
    <cofactor evidence="1">
        <name>Fe(2+)</name>
        <dbReference type="ChEBI" id="CHEBI:29033"/>
    </cofactor>
</comment>
<keyword evidence="2" id="KW-0560">Oxidoreductase</keyword>
<dbReference type="GO" id="GO:0005506">
    <property type="term" value="F:iron ion binding"/>
    <property type="evidence" value="ECO:0007669"/>
    <property type="project" value="UniProtKB-ARBA"/>
</dbReference>
<name>H6L8H9_SAPGL</name>
<keyword evidence="3" id="KW-1185">Reference proteome</keyword>
<evidence type="ECO:0000313" key="2">
    <source>
        <dbReference type="EMBL" id="AFC26704.1"/>
    </source>
</evidence>
<dbReference type="GO" id="GO:0016706">
    <property type="term" value="F:2-oxoglutarate-dependent dioxygenase activity"/>
    <property type="evidence" value="ECO:0007669"/>
    <property type="project" value="UniProtKB-ARBA"/>
</dbReference>
<dbReference type="KEGG" id="sgn:SGRA_3989"/>
<dbReference type="Pfam" id="PF05721">
    <property type="entry name" value="PhyH"/>
    <property type="match status" value="1"/>
</dbReference>
<dbReference type="eggNOG" id="COG5285">
    <property type="taxonomic scope" value="Bacteria"/>
</dbReference>
<dbReference type="AlphaFoldDB" id="H6L8H9"/>
<dbReference type="STRING" id="984262.SGRA_3989"/>
<dbReference type="SUPFAM" id="SSF51197">
    <property type="entry name" value="Clavaminate synthase-like"/>
    <property type="match status" value="1"/>
</dbReference>
<dbReference type="InterPro" id="IPR008775">
    <property type="entry name" value="Phytyl_CoA_dOase-like"/>
</dbReference>
<gene>
    <name evidence="2" type="ordered locus">SGRA_3989</name>
</gene>
<evidence type="ECO:0000313" key="3">
    <source>
        <dbReference type="Proteomes" id="UP000007519"/>
    </source>
</evidence>
<dbReference type="OrthoDB" id="9814777at2"/>
<accession>H6L8H9</accession>
<dbReference type="RefSeq" id="WP_015694286.1">
    <property type="nucleotide sequence ID" value="NC_016940.1"/>
</dbReference>
<evidence type="ECO:0000256" key="1">
    <source>
        <dbReference type="ARBA" id="ARBA00001954"/>
    </source>
</evidence>
<dbReference type="HOGENOM" id="CLU_077923_0_0_10"/>
<dbReference type="EMBL" id="CP002831">
    <property type="protein sequence ID" value="AFC26704.1"/>
    <property type="molecule type" value="Genomic_DNA"/>
</dbReference>
<dbReference type="Proteomes" id="UP000007519">
    <property type="component" value="Chromosome"/>
</dbReference>
<sequence length="315" mass="36328">MSLNSFLRSFKLTYQLSNLLNRSKLDYLRPLYKKYGIKKPPHAPISYADFKDLPQDDLPFWDRHSLAQAADKNADFQAFSPLIQDSIRSWSEKGYAIIPGYFAQEAEAVNQEIEQLLAQKKIAFRYGNKLMFVWKKSPLMASLGQKPELIRLLSFLLGRPVELFQSINFLQGSEQRAHSDLIHMTTHPLHHLIAVWVALEDIKIPQGALFYYPGSHKLPFVSKLDFEHGGSAFRLGKNAYKAYEDKIEAQIRAKQLKKEYFEAKKGDILIWHANLLHGGSPIASAELSRKSMVFHYYAKDVIRYHEISERPSLMQ</sequence>
<organism evidence="2 3">
    <name type="scientific">Saprospira grandis (strain Lewin)</name>
    <dbReference type="NCBI Taxonomy" id="984262"/>
    <lineage>
        <taxon>Bacteria</taxon>
        <taxon>Pseudomonadati</taxon>
        <taxon>Bacteroidota</taxon>
        <taxon>Saprospiria</taxon>
        <taxon>Saprospirales</taxon>
        <taxon>Saprospiraceae</taxon>
        <taxon>Saprospira</taxon>
    </lineage>
</organism>
<proteinExistence type="predicted"/>
<dbReference type="Gene3D" id="2.60.120.620">
    <property type="entry name" value="q2cbj1_9rhob like domain"/>
    <property type="match status" value="1"/>
</dbReference>
<protein>
    <submittedName>
        <fullName evidence="2">Phytanoyl-CoA dioxygenase</fullName>
    </submittedName>
</protein>
<reference evidence="2 3" key="1">
    <citation type="journal article" date="2012" name="Stand. Genomic Sci.">
        <title>Complete genome sequencing and analysis of Saprospira grandis str. Lewin, a predatory marine bacterium.</title>
        <authorList>
            <person name="Saw J.H."/>
            <person name="Yuryev A."/>
            <person name="Kanbe M."/>
            <person name="Hou S."/>
            <person name="Young A.G."/>
            <person name="Aizawa S."/>
            <person name="Alam M."/>
        </authorList>
    </citation>
    <scope>NUCLEOTIDE SEQUENCE [LARGE SCALE GENOMIC DNA]</scope>
    <source>
        <strain evidence="2 3">Lewin</strain>
    </source>
</reference>
<dbReference type="PANTHER" id="PTHR20883">
    <property type="entry name" value="PHYTANOYL-COA DIOXYGENASE DOMAIN CONTAINING 1"/>
    <property type="match status" value="1"/>
</dbReference>